<feature type="region of interest" description="Disordered" evidence="1">
    <location>
        <begin position="1"/>
        <end position="20"/>
    </location>
</feature>
<dbReference type="Proteomes" id="UP000283805">
    <property type="component" value="Unassembled WGS sequence"/>
</dbReference>
<proteinExistence type="predicted"/>
<evidence type="ECO:0000313" key="3">
    <source>
        <dbReference type="EMBL" id="RKD93938.1"/>
    </source>
</evidence>
<dbReference type="EMBL" id="RAPO01000003">
    <property type="protein sequence ID" value="RKD93938.1"/>
    <property type="molecule type" value="Genomic_DNA"/>
</dbReference>
<gene>
    <name evidence="3" type="ORF">ATJ93_3573</name>
</gene>
<dbReference type="RefSeq" id="WP_120245917.1">
    <property type="nucleotide sequence ID" value="NZ_RAPO01000003.1"/>
</dbReference>
<keyword evidence="2" id="KW-0812">Transmembrane</keyword>
<keyword evidence="2" id="KW-0472">Membrane</keyword>
<feature type="transmembrane region" description="Helical" evidence="2">
    <location>
        <begin position="29"/>
        <end position="58"/>
    </location>
</feature>
<dbReference type="OrthoDB" id="176573at2157"/>
<evidence type="ECO:0000256" key="1">
    <source>
        <dbReference type="SAM" id="MobiDB-lite"/>
    </source>
</evidence>
<feature type="compositionally biased region" description="Low complexity" evidence="1">
    <location>
        <begin position="1"/>
        <end position="16"/>
    </location>
</feature>
<evidence type="ECO:0000256" key="2">
    <source>
        <dbReference type="SAM" id="Phobius"/>
    </source>
</evidence>
<keyword evidence="2" id="KW-1133">Transmembrane helix</keyword>
<evidence type="ECO:0000313" key="4">
    <source>
        <dbReference type="Proteomes" id="UP000283805"/>
    </source>
</evidence>
<sequence length="66" mass="7143">MTDTGPTPDSSSSTADADTETHWSDHVRMLAYVTFLPAIVFLGPLVAIAVFALVWLLLPDPNAEEQ</sequence>
<keyword evidence="4" id="KW-1185">Reference proteome</keyword>
<dbReference type="AlphaFoldDB" id="A0A3R7FUW2"/>
<organism evidence="3 4">
    <name type="scientific">Halopiger aswanensis</name>
    <dbReference type="NCBI Taxonomy" id="148449"/>
    <lineage>
        <taxon>Archaea</taxon>
        <taxon>Methanobacteriati</taxon>
        <taxon>Methanobacteriota</taxon>
        <taxon>Stenosarchaea group</taxon>
        <taxon>Halobacteria</taxon>
        <taxon>Halobacteriales</taxon>
        <taxon>Natrialbaceae</taxon>
        <taxon>Halopiger</taxon>
    </lineage>
</organism>
<accession>A0A3R7FUW2</accession>
<comment type="caution">
    <text evidence="3">The sequence shown here is derived from an EMBL/GenBank/DDBJ whole genome shotgun (WGS) entry which is preliminary data.</text>
</comment>
<name>A0A3R7FUW2_9EURY</name>
<protein>
    <submittedName>
        <fullName evidence="3">Uncharacterized protein</fullName>
    </submittedName>
</protein>
<reference evidence="3 4" key="1">
    <citation type="submission" date="2018-09" db="EMBL/GenBank/DDBJ databases">
        <title>Genomic Encyclopedia of Archaeal and Bacterial Type Strains, Phase II (KMG-II): from individual species to whole genera.</title>
        <authorList>
            <person name="Goeker M."/>
        </authorList>
    </citation>
    <scope>NUCLEOTIDE SEQUENCE [LARGE SCALE GENOMIC DNA]</scope>
    <source>
        <strain evidence="3 4">DSM 13151</strain>
    </source>
</reference>